<comment type="caution">
    <text evidence="3">The sequence shown here is derived from an EMBL/GenBank/DDBJ whole genome shotgun (WGS) entry which is preliminary data.</text>
</comment>
<dbReference type="RefSeq" id="WP_344655431.1">
    <property type="nucleotide sequence ID" value="NZ_BAAAQM010000002.1"/>
</dbReference>
<dbReference type="CDD" id="cd04301">
    <property type="entry name" value="NAT_SF"/>
    <property type="match status" value="1"/>
</dbReference>
<dbReference type="InterPro" id="IPR045057">
    <property type="entry name" value="Gcn5-rel_NAT"/>
</dbReference>
<dbReference type="SUPFAM" id="SSF55729">
    <property type="entry name" value="Acyl-CoA N-acyltransferases (Nat)"/>
    <property type="match status" value="1"/>
</dbReference>
<protein>
    <submittedName>
        <fullName evidence="3">GNAT family N-acetyltransferase</fullName>
    </submittedName>
</protein>
<dbReference type="Pfam" id="PF14542">
    <property type="entry name" value="Acetyltransf_CG"/>
    <property type="match status" value="1"/>
</dbReference>
<evidence type="ECO:0000313" key="4">
    <source>
        <dbReference type="Proteomes" id="UP001499854"/>
    </source>
</evidence>
<evidence type="ECO:0000259" key="2">
    <source>
        <dbReference type="PROSITE" id="PS51729"/>
    </source>
</evidence>
<dbReference type="InterPro" id="IPR031165">
    <property type="entry name" value="GNAT_YJDJ"/>
</dbReference>
<dbReference type="PROSITE" id="PS51729">
    <property type="entry name" value="GNAT_YJDJ"/>
    <property type="match status" value="1"/>
</dbReference>
<proteinExistence type="predicted"/>
<name>A0ABN2QP83_9ACTN</name>
<gene>
    <name evidence="3" type="ORF">GCM10009838_07150</name>
</gene>
<evidence type="ECO:0000259" key="1">
    <source>
        <dbReference type="PROSITE" id="PS51186"/>
    </source>
</evidence>
<accession>A0ABN2QP83</accession>
<dbReference type="PANTHER" id="PTHR31435:SF10">
    <property type="entry name" value="BSR4717 PROTEIN"/>
    <property type="match status" value="1"/>
</dbReference>
<dbReference type="PROSITE" id="PS51186">
    <property type="entry name" value="GNAT"/>
    <property type="match status" value="1"/>
</dbReference>
<dbReference type="Proteomes" id="UP001499854">
    <property type="component" value="Unassembled WGS sequence"/>
</dbReference>
<reference evidence="3 4" key="1">
    <citation type="journal article" date="2019" name="Int. J. Syst. Evol. Microbiol.">
        <title>The Global Catalogue of Microorganisms (GCM) 10K type strain sequencing project: providing services to taxonomists for standard genome sequencing and annotation.</title>
        <authorList>
            <consortium name="The Broad Institute Genomics Platform"/>
            <consortium name="The Broad Institute Genome Sequencing Center for Infectious Disease"/>
            <person name="Wu L."/>
            <person name="Ma J."/>
        </authorList>
    </citation>
    <scope>NUCLEOTIDE SEQUENCE [LARGE SCALE GENOMIC DNA]</scope>
    <source>
        <strain evidence="3 4">JCM 16013</strain>
    </source>
</reference>
<feature type="domain" description="N-acetyltransferase" evidence="1">
    <location>
        <begin position="1"/>
        <end position="97"/>
    </location>
</feature>
<feature type="domain" description="N-acetyltransferase" evidence="2">
    <location>
        <begin position="8"/>
        <end position="94"/>
    </location>
</feature>
<dbReference type="InterPro" id="IPR016181">
    <property type="entry name" value="Acyl_CoA_acyltransferase"/>
</dbReference>
<dbReference type="EMBL" id="BAAAQM010000002">
    <property type="protein sequence ID" value="GAA1954316.1"/>
    <property type="molecule type" value="Genomic_DNA"/>
</dbReference>
<dbReference type="PANTHER" id="PTHR31435">
    <property type="entry name" value="PROTEIN NATD1"/>
    <property type="match status" value="1"/>
</dbReference>
<organism evidence="3 4">
    <name type="scientific">Catenulispora subtropica</name>
    <dbReference type="NCBI Taxonomy" id="450798"/>
    <lineage>
        <taxon>Bacteria</taxon>
        <taxon>Bacillati</taxon>
        <taxon>Actinomycetota</taxon>
        <taxon>Actinomycetes</taxon>
        <taxon>Catenulisporales</taxon>
        <taxon>Catenulisporaceae</taxon>
        <taxon>Catenulispora</taxon>
    </lineage>
</organism>
<evidence type="ECO:0000313" key="3">
    <source>
        <dbReference type="EMBL" id="GAA1954316.1"/>
    </source>
</evidence>
<dbReference type="Gene3D" id="3.40.630.30">
    <property type="match status" value="1"/>
</dbReference>
<dbReference type="InterPro" id="IPR000182">
    <property type="entry name" value="GNAT_dom"/>
</dbReference>
<keyword evidence="4" id="KW-1185">Reference proteome</keyword>
<sequence length="97" mass="10535">MNDEVTVIDNKERHRYEARLGGELAGVLTYTVEDGVAVLPHTGVEPRFEGRGIGGRLAKAALDDAREAGLKVAPWCPFIAAYIEKNPEYRDLVAPGA</sequence>